<keyword evidence="2" id="KW-1185">Reference proteome</keyword>
<accession>A0ABQ2TE23</accession>
<evidence type="ECO:0008006" key="3">
    <source>
        <dbReference type="Google" id="ProtNLM"/>
    </source>
</evidence>
<reference evidence="2" key="1">
    <citation type="journal article" date="2019" name="Int. J. Syst. Evol. Microbiol.">
        <title>The Global Catalogue of Microorganisms (GCM) 10K type strain sequencing project: providing services to taxonomists for standard genome sequencing and annotation.</title>
        <authorList>
            <consortium name="The Broad Institute Genomics Platform"/>
            <consortium name="The Broad Institute Genome Sequencing Center for Infectious Disease"/>
            <person name="Wu L."/>
            <person name="Ma J."/>
        </authorList>
    </citation>
    <scope>NUCLEOTIDE SEQUENCE [LARGE SCALE GENOMIC DNA]</scope>
    <source>
        <strain evidence="2">JCM 4350</strain>
    </source>
</reference>
<dbReference type="Proteomes" id="UP000659767">
    <property type="component" value="Unassembled WGS sequence"/>
</dbReference>
<dbReference type="InterPro" id="IPR036388">
    <property type="entry name" value="WH-like_DNA-bd_sf"/>
</dbReference>
<evidence type="ECO:0000313" key="2">
    <source>
        <dbReference type="Proteomes" id="UP000659767"/>
    </source>
</evidence>
<dbReference type="RefSeq" id="WP_373297713.1">
    <property type="nucleotide sequence ID" value="NZ_BMSZ01000012.1"/>
</dbReference>
<sequence>MRERVAALGGTLSAAPRPDGGFAVHMVVTPYTAKAHVSRAMSKLGARDRARLVVFAYESGLVEPRSWRDGGPAPAR</sequence>
<evidence type="ECO:0000313" key="1">
    <source>
        <dbReference type="EMBL" id="GGS64320.1"/>
    </source>
</evidence>
<protein>
    <recommendedName>
        <fullName evidence="3">HTH luxR-type domain-containing protein</fullName>
    </recommendedName>
</protein>
<comment type="caution">
    <text evidence="1">The sequence shown here is derived from an EMBL/GenBank/DDBJ whole genome shotgun (WGS) entry which is preliminary data.</text>
</comment>
<dbReference type="InterPro" id="IPR016032">
    <property type="entry name" value="Sig_transdc_resp-reg_C-effctor"/>
</dbReference>
<dbReference type="SUPFAM" id="SSF46894">
    <property type="entry name" value="C-terminal effector domain of the bipartite response regulators"/>
    <property type="match status" value="1"/>
</dbReference>
<proteinExistence type="predicted"/>
<dbReference type="Gene3D" id="1.10.10.10">
    <property type="entry name" value="Winged helix-like DNA-binding domain superfamily/Winged helix DNA-binding domain"/>
    <property type="match status" value="1"/>
</dbReference>
<name>A0ABQ2TE23_STRBA</name>
<organism evidence="1 2">
    <name type="scientific">Streptomyces badius</name>
    <dbReference type="NCBI Taxonomy" id="1941"/>
    <lineage>
        <taxon>Bacteria</taxon>
        <taxon>Bacillati</taxon>
        <taxon>Actinomycetota</taxon>
        <taxon>Actinomycetes</taxon>
        <taxon>Kitasatosporales</taxon>
        <taxon>Streptomycetaceae</taxon>
        <taxon>Streptomyces</taxon>
    </lineage>
</organism>
<dbReference type="EMBL" id="BMSZ01000012">
    <property type="protein sequence ID" value="GGS64320.1"/>
    <property type="molecule type" value="Genomic_DNA"/>
</dbReference>
<gene>
    <name evidence="1" type="ORF">GCM10010253_44130</name>
</gene>